<dbReference type="InterPro" id="IPR003718">
    <property type="entry name" value="OsmC/Ohr_fam"/>
</dbReference>
<protein>
    <submittedName>
        <fullName evidence="2">Putative redox protein</fullName>
    </submittedName>
</protein>
<dbReference type="Pfam" id="PF02566">
    <property type="entry name" value="OsmC"/>
    <property type="match status" value="1"/>
</dbReference>
<dbReference type="RefSeq" id="WP_079647407.1">
    <property type="nucleotide sequence ID" value="NZ_FUYM01000003.1"/>
</dbReference>
<reference evidence="3" key="1">
    <citation type="submission" date="2017-02" db="EMBL/GenBank/DDBJ databases">
        <authorList>
            <person name="Varghese N."/>
            <person name="Submissions S."/>
        </authorList>
    </citation>
    <scope>NUCLEOTIDE SEQUENCE [LARGE SCALE GENOMIC DNA]</scope>
    <source>
        <strain evidence="3">UM2</strain>
    </source>
</reference>
<gene>
    <name evidence="2" type="ORF">SAMN06295920_10363</name>
</gene>
<dbReference type="OrthoDB" id="9789573at2"/>
<name>A0A1T5BJN8_9SPHN</name>
<evidence type="ECO:0000313" key="2">
    <source>
        <dbReference type="EMBL" id="SKB47458.1"/>
    </source>
</evidence>
<dbReference type="SUPFAM" id="SSF82784">
    <property type="entry name" value="OsmC-like"/>
    <property type="match status" value="1"/>
</dbReference>
<accession>A0A1T5BJN8</accession>
<dbReference type="PANTHER" id="PTHR39624:SF2">
    <property type="entry name" value="OSMC-LIKE PROTEIN"/>
    <property type="match status" value="1"/>
</dbReference>
<proteinExistence type="predicted"/>
<dbReference type="EMBL" id="FUYM01000003">
    <property type="protein sequence ID" value="SKB47458.1"/>
    <property type="molecule type" value="Genomic_DNA"/>
</dbReference>
<evidence type="ECO:0000259" key="1">
    <source>
        <dbReference type="Pfam" id="PF12146"/>
    </source>
</evidence>
<keyword evidence="3" id="KW-1185">Reference proteome</keyword>
<dbReference type="Gene3D" id="3.30.300.20">
    <property type="match status" value="1"/>
</dbReference>
<dbReference type="InterPro" id="IPR036102">
    <property type="entry name" value="OsmC/Ohrsf"/>
</dbReference>
<dbReference type="InterPro" id="IPR022742">
    <property type="entry name" value="Hydrolase_4"/>
</dbReference>
<feature type="domain" description="Serine aminopeptidase S33" evidence="1">
    <location>
        <begin position="48"/>
        <end position="139"/>
    </location>
</feature>
<organism evidence="2 3">
    <name type="scientific">Rhizorhabdus histidinilytica</name>
    <dbReference type="NCBI Taxonomy" id="439228"/>
    <lineage>
        <taxon>Bacteria</taxon>
        <taxon>Pseudomonadati</taxon>
        <taxon>Pseudomonadota</taxon>
        <taxon>Alphaproteobacteria</taxon>
        <taxon>Sphingomonadales</taxon>
        <taxon>Sphingomonadaceae</taxon>
        <taxon>Rhizorhabdus</taxon>
    </lineage>
</organism>
<dbReference type="Pfam" id="PF12146">
    <property type="entry name" value="Hydrolase_4"/>
    <property type="match status" value="1"/>
</dbReference>
<evidence type="ECO:0000313" key="3">
    <source>
        <dbReference type="Proteomes" id="UP000189818"/>
    </source>
</evidence>
<dbReference type="PANTHER" id="PTHR39624">
    <property type="entry name" value="PROTEIN INVOLVED IN RIMO-MEDIATED BETA-METHYLTHIOLATION OF RIBOSOMAL PROTEIN S12 YCAO"/>
    <property type="match status" value="1"/>
</dbReference>
<dbReference type="InterPro" id="IPR029058">
    <property type="entry name" value="AB_hydrolase_fold"/>
</dbReference>
<dbReference type="InterPro" id="IPR015946">
    <property type="entry name" value="KH_dom-like_a/b"/>
</dbReference>
<dbReference type="AlphaFoldDB" id="A0A1T5BJN8"/>
<dbReference type="STRING" id="439228.SAMN06295920_10363"/>
<dbReference type="Proteomes" id="UP000189818">
    <property type="component" value="Unassembled WGS sequence"/>
</dbReference>
<dbReference type="Gene3D" id="3.40.50.1820">
    <property type="entry name" value="alpha/beta hydrolase"/>
    <property type="match status" value="1"/>
</dbReference>
<sequence>MPTETFDFAGGGEHRLAGRLERPEGTARGWAIFAHCFTCGKDQRVAVRIARALAAQGIGTLRFDFAGIGGSEGSLAKSSFAADRRDLIAAAEAMAAAGHAPSLLVGHSFGGAAALAAAGDMPSIKAVATIAAPFDVAHVLRHFDPAAVETIEREGEAEVVLAGRTFRIGKAFVDDLRRHDQGARIEALHRPLMILHAPFDEVVDIENATRIFLAARHPKSFVSLDRADHLLTGAGQAEQVAALVAAWAAPYLPRPEPTRDEGEADVVAEETGAGRFQVAIQAGGIRFLADEPAAVGGLGSGPTPYDLLSAGLAACTTMTLRMYADQKGWEIGRIRTAVGHAKRKGEVPADLFTRRIDFGGEVDAERRARLLEIADRCPVHRTLEASARVETSLGGPPAAAEPIGAHMTAVEGLVESAG</sequence>
<dbReference type="SUPFAM" id="SSF53474">
    <property type="entry name" value="alpha/beta-Hydrolases"/>
    <property type="match status" value="1"/>
</dbReference>